<evidence type="ECO:0000259" key="2">
    <source>
        <dbReference type="Pfam" id="PF24867"/>
    </source>
</evidence>
<dbReference type="Pfam" id="PF24867">
    <property type="entry name" value="DUF7733"/>
    <property type="match status" value="1"/>
</dbReference>
<dbReference type="EMBL" id="CAKOAT010050266">
    <property type="protein sequence ID" value="CAH8296111.1"/>
    <property type="molecule type" value="Genomic_DNA"/>
</dbReference>
<keyword evidence="4" id="KW-1185">Reference proteome</keyword>
<dbReference type="PANTHER" id="PTHR33829:SF1">
    <property type="entry name" value="TRANSMEMBRANE PROTEIN"/>
    <property type="match status" value="1"/>
</dbReference>
<name>A0ABC8IRR9_ERUVS</name>
<keyword evidence="1" id="KW-1133">Transmembrane helix</keyword>
<protein>
    <recommendedName>
        <fullName evidence="2">DUF7733 domain-containing protein</fullName>
    </recommendedName>
</protein>
<organism evidence="3 4">
    <name type="scientific">Eruca vesicaria subsp. sativa</name>
    <name type="common">Garden rocket</name>
    <name type="synonym">Eruca sativa</name>
    <dbReference type="NCBI Taxonomy" id="29727"/>
    <lineage>
        <taxon>Eukaryota</taxon>
        <taxon>Viridiplantae</taxon>
        <taxon>Streptophyta</taxon>
        <taxon>Embryophyta</taxon>
        <taxon>Tracheophyta</taxon>
        <taxon>Spermatophyta</taxon>
        <taxon>Magnoliopsida</taxon>
        <taxon>eudicotyledons</taxon>
        <taxon>Gunneridae</taxon>
        <taxon>Pentapetalae</taxon>
        <taxon>rosids</taxon>
        <taxon>malvids</taxon>
        <taxon>Brassicales</taxon>
        <taxon>Brassicaceae</taxon>
        <taxon>Brassiceae</taxon>
        <taxon>Eruca</taxon>
    </lineage>
</organism>
<sequence length="62" mass="7107">MNEFSRESPEYGMETVSPLRLYAGKVLAAVNLGIWSFNLFGILIPVYLPRAFKRYYSSSKEV</sequence>
<comment type="caution">
    <text evidence="3">The sequence shown here is derived from an EMBL/GenBank/DDBJ whole genome shotgun (WGS) entry which is preliminary data.</text>
</comment>
<reference evidence="3 4" key="1">
    <citation type="submission" date="2022-03" db="EMBL/GenBank/DDBJ databases">
        <authorList>
            <person name="Macdonald S."/>
            <person name="Ahmed S."/>
            <person name="Newling K."/>
        </authorList>
    </citation>
    <scope>NUCLEOTIDE SEQUENCE [LARGE SCALE GENOMIC DNA]</scope>
</reference>
<accession>A0ABC8IRR9</accession>
<evidence type="ECO:0000256" key="1">
    <source>
        <dbReference type="SAM" id="Phobius"/>
    </source>
</evidence>
<keyword evidence="1" id="KW-0812">Transmembrane</keyword>
<evidence type="ECO:0000313" key="3">
    <source>
        <dbReference type="EMBL" id="CAH8296111.1"/>
    </source>
</evidence>
<proteinExistence type="predicted"/>
<feature type="transmembrane region" description="Helical" evidence="1">
    <location>
        <begin position="26"/>
        <end position="48"/>
    </location>
</feature>
<keyword evidence="1" id="KW-0472">Membrane</keyword>
<feature type="domain" description="DUF7733" evidence="2">
    <location>
        <begin position="3"/>
        <end position="56"/>
    </location>
</feature>
<dbReference type="PANTHER" id="PTHR33829">
    <property type="entry name" value="OSJNBA0044M19.10 PROTEIN"/>
    <property type="match status" value="1"/>
</dbReference>
<dbReference type="AlphaFoldDB" id="A0ABC8IRR9"/>
<gene>
    <name evidence="3" type="ORF">ERUC_LOCUS1964</name>
</gene>
<evidence type="ECO:0000313" key="4">
    <source>
        <dbReference type="Proteomes" id="UP001642260"/>
    </source>
</evidence>
<dbReference type="InterPro" id="IPR056635">
    <property type="entry name" value="DUF7733"/>
</dbReference>
<dbReference type="Proteomes" id="UP001642260">
    <property type="component" value="Unassembled WGS sequence"/>
</dbReference>